<evidence type="ECO:0000256" key="5">
    <source>
        <dbReference type="SAM" id="MobiDB-lite"/>
    </source>
</evidence>
<dbReference type="InterPro" id="IPR050218">
    <property type="entry name" value="LptD"/>
</dbReference>
<evidence type="ECO:0000259" key="7">
    <source>
        <dbReference type="Pfam" id="PF04453"/>
    </source>
</evidence>
<evidence type="ECO:0000256" key="2">
    <source>
        <dbReference type="ARBA" id="ARBA00023136"/>
    </source>
</evidence>
<evidence type="ECO:0000256" key="4">
    <source>
        <dbReference type="HAMAP-Rule" id="MF_01411"/>
    </source>
</evidence>
<feature type="domain" description="LptD C-terminal" evidence="7">
    <location>
        <begin position="322"/>
        <end position="702"/>
    </location>
</feature>
<dbReference type="InterPro" id="IPR007543">
    <property type="entry name" value="LptD_C"/>
</dbReference>
<accession>A0ABU1RW29</accession>
<dbReference type="PANTHER" id="PTHR30189:SF1">
    <property type="entry name" value="LPS-ASSEMBLY PROTEIN LPTD"/>
    <property type="match status" value="1"/>
</dbReference>
<evidence type="ECO:0000313" key="9">
    <source>
        <dbReference type="Proteomes" id="UP001254759"/>
    </source>
</evidence>
<dbReference type="InterPro" id="IPR020889">
    <property type="entry name" value="LipoPS_assembly_LptD"/>
</dbReference>
<feature type="chain" id="PRO_5044943883" description="LPS-assembly protein LptD" evidence="4">
    <location>
        <begin position="23"/>
        <end position="804"/>
    </location>
</feature>
<protein>
    <recommendedName>
        <fullName evidence="4">LPS-assembly protein LptD</fullName>
    </recommendedName>
</protein>
<reference evidence="8 9" key="1">
    <citation type="submission" date="2023-07" db="EMBL/GenBank/DDBJ databases">
        <title>Sorghum-associated microbial communities from plants grown in Nebraska, USA.</title>
        <authorList>
            <person name="Schachtman D."/>
        </authorList>
    </citation>
    <scope>NUCLEOTIDE SEQUENCE [LARGE SCALE GENOMIC DNA]</scope>
    <source>
        <strain evidence="8 9">BE107</strain>
    </source>
</reference>
<dbReference type="HAMAP" id="MF_01411">
    <property type="entry name" value="LPS_assembly_LptD"/>
    <property type="match status" value="1"/>
</dbReference>
<comment type="caution">
    <text evidence="8">The sequence shown here is derived from an EMBL/GenBank/DDBJ whole genome shotgun (WGS) entry which is preliminary data.</text>
</comment>
<keyword evidence="1 4" id="KW-0732">Signal</keyword>
<feature type="domain" description="Organic solvent tolerance-like N-terminal" evidence="6">
    <location>
        <begin position="77"/>
        <end position="196"/>
    </location>
</feature>
<dbReference type="RefSeq" id="WP_310095759.1">
    <property type="nucleotide sequence ID" value="NZ_JAVDTT010000005.1"/>
</dbReference>
<dbReference type="InterPro" id="IPR005653">
    <property type="entry name" value="OstA-like_N"/>
</dbReference>
<comment type="caution">
    <text evidence="4">Lacks conserved residue(s) required for the propagation of feature annotation.</text>
</comment>
<keyword evidence="9" id="KW-1185">Reference proteome</keyword>
<dbReference type="PANTHER" id="PTHR30189">
    <property type="entry name" value="LPS-ASSEMBLY PROTEIN"/>
    <property type="match status" value="1"/>
</dbReference>
<proteinExistence type="inferred from homology"/>
<evidence type="ECO:0000256" key="3">
    <source>
        <dbReference type="ARBA" id="ARBA00023237"/>
    </source>
</evidence>
<comment type="subunit">
    <text evidence="4">Component of the lipopolysaccharide transport and assembly complex. Interacts with LptE and LptA.</text>
</comment>
<comment type="function">
    <text evidence="4">Together with LptE, is involved in the assembly of lipopolysaccharide (LPS) at the surface of the outer membrane.</text>
</comment>
<dbReference type="Pfam" id="PF04453">
    <property type="entry name" value="LptD"/>
    <property type="match status" value="1"/>
</dbReference>
<name>A0ABU1RW29_9GAMM</name>
<keyword evidence="3 4" id="KW-0998">Cell outer membrane</keyword>
<comment type="subcellular location">
    <subcellularLocation>
        <location evidence="4">Cell outer membrane</location>
    </subcellularLocation>
</comment>
<comment type="similarity">
    <text evidence="4">Belongs to the LptD family.</text>
</comment>
<sequence precursor="true">MRPVLRLLPLPFSIALCLPALAEDKPDNWDLCPITDAIPAFDQAEPPKPGVSPAQARQQRAEQPTAIEGNKLGGTEQKLEYEGNVVLRRGDQFLNADNLKYDQETDTYVADGNVRYQDGTMRVIAARARGDQNTDTHKIEDVQYQLVSRRGNGGAESIDLTGAKGRLNGSTYSTCDPQQRVWELRSNRIDVDTDEGWGVARGATIRIGKVPVLYVPWIKFPIDDRRHTGLLYPAISMSGRNGFDYRQPIYLNLAPNYDATITPRYMSDRGLSLGGQFRYLYEDGRGTFDLNWMPNDDLVEERERDYANGEPDPYGDPLRKDNRGMFRYSGFHNLNSEWQARANLAWVSDSRYVEDFSNSLYGLSATSLVSTLGLYGRGRYWTAGAMADVWQLSDYTLTEGSLPYNRLPRVYFNWEQPFGRWFTAGVDAEAVRFQHNQVLNANGLNTRPGGSRLDLKPFVSMPLQGASWYITPTLAWRYTSYKLDEEFASNPAFTDTSPSRSLPIASLDAGLFFDRDTEIKGERYLHTLEPRLFYLNAPYRDQSGLPIFDTRPLTFSWGQLFRDNRYSGPDRQVDANQLTLALTSRLLRQADGHEKLAASLGQIFYFDESRVTAPGEVPVESGKSAWVADVNYAPTDRWTIGASYQWNPKFRREDLASLRARYLLPDDGVINLGYRYRRNVSNGADLLEQADFSFLYPITPTWSVVGRYYYSILDKKPLEALAGVQWDSCCLAVRAVVRRYVRNREGDLNNAFQVEFVLKGLGSAGQNTERTLRRAILGYYRDDLYLVPPSNTTPDPDDNDSGPE</sequence>
<evidence type="ECO:0000259" key="6">
    <source>
        <dbReference type="Pfam" id="PF03968"/>
    </source>
</evidence>
<dbReference type="Pfam" id="PF03968">
    <property type="entry name" value="LptD_N"/>
    <property type="match status" value="1"/>
</dbReference>
<dbReference type="Gene3D" id="2.60.450.10">
    <property type="entry name" value="Lipopolysaccharide (LPS) transport protein A like domain"/>
    <property type="match status" value="1"/>
</dbReference>
<evidence type="ECO:0000256" key="1">
    <source>
        <dbReference type="ARBA" id="ARBA00022729"/>
    </source>
</evidence>
<gene>
    <name evidence="4" type="primary">lptD</name>
    <name evidence="8" type="ORF">J2W94_003298</name>
</gene>
<feature type="region of interest" description="Disordered" evidence="5">
    <location>
        <begin position="42"/>
        <end position="74"/>
    </location>
</feature>
<evidence type="ECO:0000313" key="8">
    <source>
        <dbReference type="EMBL" id="MDR6842991.1"/>
    </source>
</evidence>
<organism evidence="8 9">
    <name type="scientific">Pseudoxanthomonas sacheonensis</name>
    <dbReference type="NCBI Taxonomy" id="443615"/>
    <lineage>
        <taxon>Bacteria</taxon>
        <taxon>Pseudomonadati</taxon>
        <taxon>Pseudomonadota</taxon>
        <taxon>Gammaproteobacteria</taxon>
        <taxon>Lysobacterales</taxon>
        <taxon>Lysobacteraceae</taxon>
        <taxon>Pseudoxanthomonas</taxon>
    </lineage>
</organism>
<feature type="signal peptide" evidence="4">
    <location>
        <begin position="1"/>
        <end position="22"/>
    </location>
</feature>
<dbReference type="SUPFAM" id="SSF56935">
    <property type="entry name" value="Porins"/>
    <property type="match status" value="1"/>
</dbReference>
<dbReference type="EMBL" id="JAVDTT010000005">
    <property type="protein sequence ID" value="MDR6842991.1"/>
    <property type="molecule type" value="Genomic_DNA"/>
</dbReference>
<dbReference type="Proteomes" id="UP001254759">
    <property type="component" value="Unassembled WGS sequence"/>
</dbReference>
<keyword evidence="2 4" id="KW-0472">Membrane</keyword>